<keyword evidence="1 2" id="KW-0175">Coiled coil</keyword>
<feature type="coiled-coil region" evidence="2">
    <location>
        <begin position="32"/>
        <end position="161"/>
    </location>
</feature>
<dbReference type="PANTHER" id="PTHR32123:SF13">
    <property type="entry name" value="BICAUDAL D-RELATED PROTEIN HOMOLOG"/>
    <property type="match status" value="1"/>
</dbReference>
<feature type="coiled-coil region" evidence="2">
    <location>
        <begin position="294"/>
        <end position="328"/>
    </location>
</feature>
<evidence type="ECO:0000256" key="3">
    <source>
        <dbReference type="SAM" id="MobiDB-lite"/>
    </source>
</evidence>
<dbReference type="PANTHER" id="PTHR32123">
    <property type="entry name" value="BICD FAMILY-LIKE CARGO ADAPTER"/>
    <property type="match status" value="1"/>
</dbReference>
<dbReference type="STRING" id="195883.A0A482WI20"/>
<comment type="caution">
    <text evidence="4">The sequence shown here is derived from an EMBL/GenBank/DDBJ whole genome shotgun (WGS) entry which is preliminary data.</text>
</comment>
<dbReference type="InParanoid" id="A0A482WI20"/>
<gene>
    <name evidence="4" type="ORF">LSTR_LSTR004840</name>
</gene>
<reference evidence="4 5" key="1">
    <citation type="journal article" date="2017" name="Gigascience">
        <title>Genome sequence of the small brown planthopper, Laodelphax striatellus.</title>
        <authorList>
            <person name="Zhu J."/>
            <person name="Jiang F."/>
            <person name="Wang X."/>
            <person name="Yang P."/>
            <person name="Bao Y."/>
            <person name="Zhao W."/>
            <person name="Wang W."/>
            <person name="Lu H."/>
            <person name="Wang Q."/>
            <person name="Cui N."/>
            <person name="Li J."/>
            <person name="Chen X."/>
            <person name="Luo L."/>
            <person name="Yu J."/>
            <person name="Kang L."/>
            <person name="Cui F."/>
        </authorList>
    </citation>
    <scope>NUCLEOTIDE SEQUENCE [LARGE SCALE GENOMIC DNA]</scope>
    <source>
        <strain evidence="4">Lst14</strain>
    </source>
</reference>
<evidence type="ECO:0008006" key="6">
    <source>
        <dbReference type="Google" id="ProtNLM"/>
    </source>
</evidence>
<dbReference type="SMR" id="A0A482WI20"/>
<evidence type="ECO:0000313" key="4">
    <source>
        <dbReference type="EMBL" id="RZF33154.1"/>
    </source>
</evidence>
<dbReference type="AlphaFoldDB" id="A0A482WI20"/>
<dbReference type="OrthoDB" id="9451547at2759"/>
<protein>
    <recommendedName>
        <fullName evidence="6">Bicaudal D-related protein homolog</fullName>
    </recommendedName>
</protein>
<name>A0A482WI20_LAOST</name>
<dbReference type="Proteomes" id="UP000291343">
    <property type="component" value="Unassembled WGS sequence"/>
</dbReference>
<feature type="coiled-coil region" evidence="2">
    <location>
        <begin position="397"/>
        <end position="431"/>
    </location>
</feature>
<feature type="compositionally biased region" description="Low complexity" evidence="3">
    <location>
        <begin position="445"/>
        <end position="455"/>
    </location>
</feature>
<feature type="region of interest" description="Disordered" evidence="3">
    <location>
        <begin position="434"/>
        <end position="471"/>
    </location>
</feature>
<dbReference type="InterPro" id="IPR051149">
    <property type="entry name" value="Spindly/BICDR_Dynein_Adapter"/>
</dbReference>
<dbReference type="EMBL" id="QKKF02034760">
    <property type="protein sequence ID" value="RZF33154.1"/>
    <property type="molecule type" value="Genomic_DNA"/>
</dbReference>
<organism evidence="4 5">
    <name type="scientific">Laodelphax striatellus</name>
    <name type="common">Small brown planthopper</name>
    <name type="synonym">Delphax striatella</name>
    <dbReference type="NCBI Taxonomy" id="195883"/>
    <lineage>
        <taxon>Eukaryota</taxon>
        <taxon>Metazoa</taxon>
        <taxon>Ecdysozoa</taxon>
        <taxon>Arthropoda</taxon>
        <taxon>Hexapoda</taxon>
        <taxon>Insecta</taxon>
        <taxon>Pterygota</taxon>
        <taxon>Neoptera</taxon>
        <taxon>Paraneoptera</taxon>
        <taxon>Hemiptera</taxon>
        <taxon>Auchenorrhyncha</taxon>
        <taxon>Fulgoroidea</taxon>
        <taxon>Delphacidae</taxon>
        <taxon>Criomorphinae</taxon>
        <taxon>Laodelphax</taxon>
    </lineage>
</organism>
<sequence length="471" mass="53362">MVIEQDRHLLRRKLVTTQAECDTRLLELQADLRDLQAALNERDTALKNTEKEKAVLISELSEQNQRLTNQIKESARNEEQLSLQLQGLRDQYSLRKSSLQDHQTSLDVLRDEILFMSEKKLELERRVQMLQDQRDNLSSALEEATDRVLLLERETREQQIQLQVSHRELEELRSANGCLGDRLEAMGVTPPGSSGASGGHRSLLSEMECDEHLASLPLGDDLHQMKVEIVSVYDRAKRFSQSLKHRANHSDSSIRPDITVHQVKVGLLTTIINELSDLINEIGGGDYSTSSVSVTDLEIDLHRAQEAVDRMTKEIEAKSEELKRRNETIVDLSSKLNIKEAELVGAVEERDRARADLKDAGGLARDEMVRKAWEVRDGAVARKNATQVELAKTRIDMIQANSQLLEAIQQKVELSQQLEQWQMDMQSLLDEQMRLKLGNPELPQSSGSSTPSSVSNPAKRPSRKLFGIFQR</sequence>
<evidence type="ECO:0000256" key="1">
    <source>
        <dbReference type="ARBA" id="ARBA00023054"/>
    </source>
</evidence>
<dbReference type="FunCoup" id="A0A482WI20">
    <property type="interactions" value="29"/>
</dbReference>
<keyword evidence="5" id="KW-1185">Reference proteome</keyword>
<evidence type="ECO:0000256" key="2">
    <source>
        <dbReference type="SAM" id="Coils"/>
    </source>
</evidence>
<evidence type="ECO:0000313" key="5">
    <source>
        <dbReference type="Proteomes" id="UP000291343"/>
    </source>
</evidence>
<proteinExistence type="predicted"/>
<accession>A0A482WI20</accession>